<feature type="compositionally biased region" description="Polar residues" evidence="5">
    <location>
        <begin position="1354"/>
        <end position="1380"/>
    </location>
</feature>
<evidence type="ECO:0000313" key="8">
    <source>
        <dbReference type="Proteomes" id="UP001160148"/>
    </source>
</evidence>
<comment type="caution">
    <text evidence="7">The sequence shown here is derived from an EMBL/GenBank/DDBJ whole genome shotgun (WGS) entry which is preliminary data.</text>
</comment>
<organism evidence="7 8">
    <name type="scientific">Macrosiphum euphorbiae</name>
    <name type="common">potato aphid</name>
    <dbReference type="NCBI Taxonomy" id="13131"/>
    <lineage>
        <taxon>Eukaryota</taxon>
        <taxon>Metazoa</taxon>
        <taxon>Ecdysozoa</taxon>
        <taxon>Arthropoda</taxon>
        <taxon>Hexapoda</taxon>
        <taxon>Insecta</taxon>
        <taxon>Pterygota</taxon>
        <taxon>Neoptera</taxon>
        <taxon>Paraneoptera</taxon>
        <taxon>Hemiptera</taxon>
        <taxon>Sternorrhyncha</taxon>
        <taxon>Aphidomorpha</taxon>
        <taxon>Aphidoidea</taxon>
        <taxon>Aphididae</taxon>
        <taxon>Macrosiphini</taxon>
        <taxon>Macrosiphum</taxon>
    </lineage>
</organism>
<accession>A0AAV0WXI2</accession>
<feature type="region of interest" description="Disordered" evidence="5">
    <location>
        <begin position="1448"/>
        <end position="1467"/>
    </location>
</feature>
<evidence type="ECO:0000259" key="6">
    <source>
        <dbReference type="PROSITE" id="PS50865"/>
    </source>
</evidence>
<feature type="region of interest" description="Disordered" evidence="5">
    <location>
        <begin position="1210"/>
        <end position="1242"/>
    </location>
</feature>
<dbReference type="GO" id="GO:0008270">
    <property type="term" value="F:zinc ion binding"/>
    <property type="evidence" value="ECO:0007669"/>
    <property type="project" value="UniProtKB-KW"/>
</dbReference>
<dbReference type="InterPro" id="IPR002893">
    <property type="entry name" value="Znf_MYND"/>
</dbReference>
<dbReference type="Proteomes" id="UP001160148">
    <property type="component" value="Unassembled WGS sequence"/>
</dbReference>
<keyword evidence="8" id="KW-1185">Reference proteome</keyword>
<gene>
    <name evidence="7" type="ORF">MEUPH1_LOCUS15779</name>
</gene>
<dbReference type="EMBL" id="CARXXK010000003">
    <property type="protein sequence ID" value="CAI6360483.1"/>
    <property type="molecule type" value="Genomic_DNA"/>
</dbReference>
<feature type="domain" description="MYND-type" evidence="6">
    <location>
        <begin position="1602"/>
        <end position="1638"/>
    </location>
</feature>
<keyword evidence="1" id="KW-0479">Metal-binding</keyword>
<sequence length="1648" mass="183237">MNAFVRDGAVNRKRRARQSLSARSAEPERKKIYKAHGDGATPARRDLALSTLQIHSGESAVNQSKVVATEKESRYANVEFTRAKAFLYLNFKKIGSFNVNKHLKDHLKKFDGNETQLKKTFEQCYDLTGSVEKSKAMMKQLSTDPWARLDLKPNLPSGVSERRLSILPRKVVEKTVKKLKNKKRMNIRLQKNIDDRNLICFGKDYSKMDKKILYTTKLNDYIGTSKIEFDSDSTIISDDEEIGKKSCMITKAYSLHNPKFNSLGVTKPDETCAIVSINSNLTKNNPESNTFCAKKSNSATSRLKISVHKKFKKGPNVCETGNPKISAPYMNNLGEINSQLNTDASIQNAESFELETVYHVGQILVPQLKIDGIVKNSKVPALETNVEGENTVPHKNSEGPILAQNIDDELIIDEFVENAESTVLEADVGEIMVPKLIIDENVQSSNRTILETNTLIGKTTDLELENSTSNHDLANSQIDTDIDDSKKQSALETDVLEIMIPKLMDKNLKNANSTAFETNVDGENTVPNRNSEGPVLAQNTDDELIIDEFVENAESTVLEADVGEIMSQKIIIDESVQSSSSTILETSNLVGKIIDLELEKSTSNQDLANPQIDTNIDDSKKQPAIEKDVGEFMVGKLIIDENVQSSSSTILETSNLVGKIIDLELEKSTSNQDLANSEIDTNIDDSKKQPAIEKDVGEFMVGKLIIDENVQSSSSTILETSNLVGKIIDLELEKSTSNQDLANSEIDTNIDDSKKQPAIEKDVGEFMVGKLIIDENVQSSSSTILETSNLVGKIIDLELEKSTSNQDLANSEIDTNIDDSKKQPAIEKDVGEFMVGKLIIDENVQSSSSTILETSNLVGKIIDLELEKSTSNQDLADLKIETDIDDSKKQTEILDHTNLVLKIRKIINTDDEVFKNSIIKDLATYFLNNDFLYKVDALWKTIESELVGELIIKLLNMFNDIEYNMAQFTGCLICIFREIAQKSSILPCQLKLKLIVFLDAIKKYIKFHDNTLWRTWFLPSMFFDWCFIVAFIFMNTENELKIDFNKSVIRNATSYYKMVKRCTYLFINQDLKPSKSHKKSGIFELTRIDDLLEIDDVHAMNDIKVIPKISIDTPSNEPKRKKLKTDDNCIDTINHTTSGNTEEVCPAPISPKIPKIKIRPQFSYSNSFINKLNWFNNNVSDLMKKFNVSTSNESIESSIVQNNTTVVYNNKVPSSVNKRSRVKINPTNDEPTKSKKSKTQVESPRVFFTIANNPKEFDITYSSSAIVQKSRSSSVSKNVSSSSIVPNNSSSSVSKNVSSSSTVPNNSSSSVSKNVSSSSTVPNNSSSSVSKNVSSSSTVPNNSSSSAAVPQSSGSPTVSQNLSLYHNPYSSSNTSSQLPVTSQTVASRSLSVYYDNMHSNITQAPIGLPSLSNTTHYSDARSTNPSVSITRNSIIHPTYSNNQWAIHHQSPSATNSQRPKAANTWPSNKYTNMCSDPSCSKSSTYTTQYQNSTASSYSQSTYYSHNIPSATSHPQYSNAPTYPTTCTDPLIRNLLASDTAMVASMNTYMQHQSYNYSNSYSSQNNLKTPDHNTQVSPDLPDARLPNMPNHQAADTINQTCMAANCTNFSSFSCKNCFITFYCSTQCQKSDWHYHQNECLDLLTGLKVL</sequence>
<name>A0AAV0WXI2_9HEMI</name>
<protein>
    <recommendedName>
        <fullName evidence="6">MYND-type domain-containing protein</fullName>
    </recommendedName>
</protein>
<dbReference type="PROSITE" id="PS50865">
    <property type="entry name" value="ZF_MYND_2"/>
    <property type="match status" value="1"/>
</dbReference>
<dbReference type="SUPFAM" id="SSF144232">
    <property type="entry name" value="HIT/MYND zinc finger-like"/>
    <property type="match status" value="1"/>
</dbReference>
<evidence type="ECO:0000256" key="3">
    <source>
        <dbReference type="ARBA" id="ARBA00022833"/>
    </source>
</evidence>
<keyword evidence="2 4" id="KW-0863">Zinc-finger</keyword>
<feature type="region of interest" description="Disordered" evidence="5">
    <location>
        <begin position="1270"/>
        <end position="1380"/>
    </location>
</feature>
<evidence type="ECO:0000256" key="4">
    <source>
        <dbReference type="PROSITE-ProRule" id="PRU00134"/>
    </source>
</evidence>
<evidence type="ECO:0000256" key="2">
    <source>
        <dbReference type="ARBA" id="ARBA00022771"/>
    </source>
</evidence>
<feature type="compositionally biased region" description="Low complexity" evidence="5">
    <location>
        <begin position="1270"/>
        <end position="1353"/>
    </location>
</feature>
<proteinExistence type="predicted"/>
<evidence type="ECO:0000256" key="1">
    <source>
        <dbReference type="ARBA" id="ARBA00022723"/>
    </source>
</evidence>
<reference evidence="7 8" key="1">
    <citation type="submission" date="2023-01" db="EMBL/GenBank/DDBJ databases">
        <authorList>
            <person name="Whitehead M."/>
        </authorList>
    </citation>
    <scope>NUCLEOTIDE SEQUENCE [LARGE SCALE GENOMIC DNA]</scope>
</reference>
<evidence type="ECO:0000256" key="5">
    <source>
        <dbReference type="SAM" id="MobiDB-lite"/>
    </source>
</evidence>
<evidence type="ECO:0000313" key="7">
    <source>
        <dbReference type="EMBL" id="CAI6360483.1"/>
    </source>
</evidence>
<dbReference type="Pfam" id="PF01753">
    <property type="entry name" value="zf-MYND"/>
    <property type="match status" value="1"/>
</dbReference>
<dbReference type="Gene3D" id="6.10.140.2220">
    <property type="match status" value="1"/>
</dbReference>
<keyword evidence="3" id="KW-0862">Zinc</keyword>